<dbReference type="Proteomes" id="UP000295765">
    <property type="component" value="Unassembled WGS sequence"/>
</dbReference>
<dbReference type="SUPFAM" id="SSF51658">
    <property type="entry name" value="Xylose isomerase-like"/>
    <property type="match status" value="1"/>
</dbReference>
<dbReference type="Gene3D" id="3.20.20.150">
    <property type="entry name" value="Divalent-metal-dependent TIM barrel enzymes"/>
    <property type="match status" value="1"/>
</dbReference>
<reference evidence="2 3" key="1">
    <citation type="submission" date="2019-03" db="EMBL/GenBank/DDBJ databases">
        <title>Genomic Encyclopedia of Type Strains, Phase IV (KMG-IV): sequencing the most valuable type-strain genomes for metagenomic binning, comparative biology and taxonomic classification.</title>
        <authorList>
            <person name="Goeker M."/>
        </authorList>
    </citation>
    <scope>NUCLEOTIDE SEQUENCE [LARGE SCALE GENOMIC DNA]</scope>
    <source>
        <strain evidence="2 3">DSM 25287</strain>
    </source>
</reference>
<protein>
    <submittedName>
        <fullName evidence="2">Sugar phosphate isomerase/epimerase</fullName>
    </submittedName>
</protein>
<keyword evidence="2" id="KW-0413">Isomerase</keyword>
<dbReference type="OrthoDB" id="2555274at2"/>
<comment type="caution">
    <text evidence="2">The sequence shown here is derived from an EMBL/GenBank/DDBJ whole genome shotgun (WGS) entry which is preliminary data.</text>
</comment>
<keyword evidence="3" id="KW-1185">Reference proteome</keyword>
<dbReference type="AlphaFoldDB" id="A0A4V2SCJ9"/>
<dbReference type="PANTHER" id="PTHR12110">
    <property type="entry name" value="HYDROXYPYRUVATE ISOMERASE"/>
    <property type="match status" value="1"/>
</dbReference>
<sequence length="281" mass="31981">MQNLLIFQSLWGMERLRGQPEAALEARVERAAAAGFDGITHHWYDRAVVAPLAAQLRALGLDAEGQCFPRTVDELWPAVELANEFGIHHVTIQADVRPRDVRECVRILEGWCRIAETSRVPVYLETHRGRLNNDLLRMLDLLDAVPHLKLLADLSHYVVAREFPLPPLPDEMDGQVREVLDRCWAAHARVASPGQVQVEISFPHHRPLFEQFLGWWDYLMRSWRRRAGADDSLAFTCELGPWPYAIQGPDGQDQSDRWAEALQLREALRTLWHATAPAAVA</sequence>
<dbReference type="InterPro" id="IPR013022">
    <property type="entry name" value="Xyl_isomerase-like_TIM-brl"/>
</dbReference>
<organism evidence="2 3">
    <name type="scientific">Plasticicumulans lactativorans</name>
    <dbReference type="NCBI Taxonomy" id="1133106"/>
    <lineage>
        <taxon>Bacteria</taxon>
        <taxon>Pseudomonadati</taxon>
        <taxon>Pseudomonadota</taxon>
        <taxon>Gammaproteobacteria</taxon>
        <taxon>Candidatus Competibacteraceae</taxon>
        <taxon>Plasticicumulans</taxon>
    </lineage>
</organism>
<dbReference type="InterPro" id="IPR036237">
    <property type="entry name" value="Xyl_isomerase-like_sf"/>
</dbReference>
<evidence type="ECO:0000313" key="2">
    <source>
        <dbReference type="EMBL" id="TCO79650.1"/>
    </source>
</evidence>
<feature type="domain" description="Xylose isomerase-like TIM barrel" evidence="1">
    <location>
        <begin position="24"/>
        <end position="161"/>
    </location>
</feature>
<evidence type="ECO:0000259" key="1">
    <source>
        <dbReference type="Pfam" id="PF01261"/>
    </source>
</evidence>
<dbReference type="RefSeq" id="WP_132544513.1">
    <property type="nucleotide sequence ID" value="NZ_SLWY01000018.1"/>
</dbReference>
<gene>
    <name evidence="2" type="ORF">EV699_11836</name>
</gene>
<name>A0A4V2SCJ9_9GAMM</name>
<dbReference type="InterPro" id="IPR050312">
    <property type="entry name" value="IolE/XylAMocC-like"/>
</dbReference>
<dbReference type="PANTHER" id="PTHR12110:SF21">
    <property type="entry name" value="XYLOSE ISOMERASE-LIKE TIM BARREL DOMAIN-CONTAINING PROTEIN"/>
    <property type="match status" value="1"/>
</dbReference>
<dbReference type="Pfam" id="PF01261">
    <property type="entry name" value="AP_endonuc_2"/>
    <property type="match status" value="1"/>
</dbReference>
<evidence type="ECO:0000313" key="3">
    <source>
        <dbReference type="Proteomes" id="UP000295765"/>
    </source>
</evidence>
<accession>A0A4V2SCJ9</accession>
<dbReference type="GO" id="GO:0016853">
    <property type="term" value="F:isomerase activity"/>
    <property type="evidence" value="ECO:0007669"/>
    <property type="project" value="UniProtKB-KW"/>
</dbReference>
<proteinExistence type="predicted"/>
<dbReference type="EMBL" id="SLWY01000018">
    <property type="protein sequence ID" value="TCO79650.1"/>
    <property type="molecule type" value="Genomic_DNA"/>
</dbReference>